<keyword evidence="6" id="KW-1185">Reference proteome</keyword>
<evidence type="ECO:0000256" key="1">
    <source>
        <dbReference type="ARBA" id="ARBA00022737"/>
    </source>
</evidence>
<dbReference type="Gene3D" id="2.30.29.30">
    <property type="entry name" value="Pleckstrin-homology domain (PH domain)/Phosphotyrosine-binding domain (PTB)"/>
    <property type="match status" value="1"/>
</dbReference>
<evidence type="ECO:0000313" key="6">
    <source>
        <dbReference type="Proteomes" id="UP000215902"/>
    </source>
</evidence>
<feature type="compositionally biased region" description="Gly residues" evidence="3">
    <location>
        <begin position="173"/>
        <end position="196"/>
    </location>
</feature>
<feature type="compositionally biased region" description="Low complexity" evidence="3">
    <location>
        <begin position="16"/>
        <end position="45"/>
    </location>
</feature>
<dbReference type="InterPro" id="IPR029071">
    <property type="entry name" value="Ubiquitin-like_domsf"/>
</dbReference>
<reference evidence="5 6" key="1">
    <citation type="submission" date="2017-06" db="EMBL/GenBank/DDBJ databases">
        <title>A platform for efficient transgenesis in Macrostomum lignano, a flatworm model organism for stem cell research.</title>
        <authorList>
            <person name="Berezikov E."/>
        </authorList>
    </citation>
    <scope>NUCLEOTIDE SEQUENCE [LARGE SCALE GENOMIC DNA]</scope>
    <source>
        <strain evidence="5">DV1</strain>
        <tissue evidence="5">Whole organism</tissue>
    </source>
</reference>
<dbReference type="InterPro" id="IPR011993">
    <property type="entry name" value="PH-like_dom_sf"/>
</dbReference>
<dbReference type="Gene3D" id="1.25.40.530">
    <property type="entry name" value="MyTH4 domain"/>
    <property type="match status" value="1"/>
</dbReference>
<dbReference type="GO" id="GO:0005856">
    <property type="term" value="C:cytoskeleton"/>
    <property type="evidence" value="ECO:0007669"/>
    <property type="project" value="InterPro"/>
</dbReference>
<dbReference type="STRING" id="282301.A0A267ERK5"/>
<dbReference type="PROSITE" id="PS50057">
    <property type="entry name" value="FERM_3"/>
    <property type="match status" value="1"/>
</dbReference>
<dbReference type="InterPro" id="IPR038185">
    <property type="entry name" value="MyTH4_dom_sf"/>
</dbReference>
<feature type="compositionally biased region" description="Low complexity" evidence="3">
    <location>
        <begin position="56"/>
        <end position="68"/>
    </location>
</feature>
<feature type="region of interest" description="Disordered" evidence="3">
    <location>
        <begin position="173"/>
        <end position="200"/>
    </location>
</feature>
<feature type="compositionally biased region" description="Low complexity" evidence="3">
    <location>
        <begin position="134"/>
        <end position="146"/>
    </location>
</feature>
<feature type="region of interest" description="Disordered" evidence="3">
    <location>
        <begin position="799"/>
        <end position="833"/>
    </location>
</feature>
<dbReference type="Pfam" id="PF21989">
    <property type="entry name" value="RA_2"/>
    <property type="match status" value="1"/>
</dbReference>
<protein>
    <recommendedName>
        <fullName evidence="4">FERM domain-containing protein</fullName>
    </recommendedName>
</protein>
<evidence type="ECO:0000259" key="4">
    <source>
        <dbReference type="PROSITE" id="PS50057"/>
    </source>
</evidence>
<keyword evidence="1" id="KW-0677">Repeat</keyword>
<proteinExistence type="predicted"/>
<dbReference type="Proteomes" id="UP000215902">
    <property type="component" value="Unassembled WGS sequence"/>
</dbReference>
<feature type="domain" description="FERM" evidence="4">
    <location>
        <begin position="389"/>
        <end position="718"/>
    </location>
</feature>
<sequence>MASGGGGGGGGHRGVHANANSSNCVNSVSGNKNNNSGNHTANSAGDGPATPLPGNQQQQQGTAGSASTSSILRQANQLLLQRVATTEADRHRLAEEADRCRRELVASGLLAKPPQPEHSLLRSTLRVFTSKAKQQQQQQQQQQQHQPTRGCSDPSYFRPSYWARSGGGSGLVSGVGVGGGGGGNGGPSGRGGGGGKQQPLLLHPDAQQFATACKFSASVQLVESADSLEDSVVLRTAQALLQKCLESGQLCNELCLLLIKQTCWPDCVGTGGSSGGGGGGGGGGSGVGGIGMVGGGADSGSELDAHSERSYQLLCALCALTPPPAPQVLAYLRSHLNRAALDTLTDEGRYAQFCLRCLQRATQWQQQRARRRFPPSASELLAIFRRGPATVSVHLLNGDHRQLEFHPHLTGEEALTALLAKVPLAGPGAVGWALFEQYGVMERYTNPSDYIGDVLFKWEQYAQLSTAPAASHHHHHQHQHQHQQQLRLVCKKRIFIRPFVSRTDHVESALLAHQCMTDVFEGRLPLDPALARELCGIRAASEAASPPSAVLRILPRSWRDQVNPDEVAVIAAQHLSSLQNSPHHPQHQLTEAERQHELNLLFIDACSNSWPLFGCALFEVRVNCPDPPQQSQQLQLESCVLAIGETGLHLLSSDLRQDPYLSWGFSALQSFCTESRYLLCLQLLPEGRRLSLYSKQATQMAYLIRDYMMQLRLLPASLARSSSLASSGRRRAQQQQQQQQQQTNCQSQQQQTRINSNSCSASLASSPRPIHRARSGVVASSDEMAAAAAASDCLGNHSSSAAAAVAASTPRTAHVSRKTAAASSNQRRLETQL</sequence>
<dbReference type="Gene3D" id="3.10.20.90">
    <property type="entry name" value="Phosphatidylinositol 3-kinase Catalytic Subunit, Chain A, domain 1"/>
    <property type="match status" value="1"/>
</dbReference>
<dbReference type="OrthoDB" id="312459at2759"/>
<evidence type="ECO:0000256" key="3">
    <source>
        <dbReference type="SAM" id="MobiDB-lite"/>
    </source>
</evidence>
<dbReference type="Pfam" id="PF00784">
    <property type="entry name" value="MyTH4"/>
    <property type="match status" value="1"/>
</dbReference>
<dbReference type="SUPFAM" id="SSF54236">
    <property type="entry name" value="Ubiquitin-like"/>
    <property type="match status" value="1"/>
</dbReference>
<dbReference type="InterPro" id="IPR000299">
    <property type="entry name" value="FERM_domain"/>
</dbReference>
<feature type="region of interest" description="Disordered" evidence="3">
    <location>
        <begin position="724"/>
        <end position="777"/>
    </location>
</feature>
<comment type="caution">
    <text evidence="5">The sequence shown here is derived from an EMBL/GenBank/DDBJ whole genome shotgun (WGS) entry which is preliminary data.</text>
</comment>
<evidence type="ECO:0000313" key="5">
    <source>
        <dbReference type="EMBL" id="PAA64173.1"/>
    </source>
</evidence>
<feature type="compositionally biased region" description="Low complexity" evidence="3">
    <location>
        <begin position="799"/>
        <end position="808"/>
    </location>
</feature>
<keyword evidence="2" id="KW-0175">Coiled coil</keyword>
<feature type="region of interest" description="Disordered" evidence="3">
    <location>
        <begin position="128"/>
        <end position="157"/>
    </location>
</feature>
<dbReference type="PANTHER" id="PTHR22903:SF8">
    <property type="entry name" value="MAX-1A"/>
    <property type="match status" value="1"/>
</dbReference>
<feature type="compositionally biased region" description="Low complexity" evidence="3">
    <location>
        <begin position="724"/>
        <end position="766"/>
    </location>
</feature>
<feature type="compositionally biased region" description="Gly residues" evidence="3">
    <location>
        <begin position="1"/>
        <end position="12"/>
    </location>
</feature>
<accession>A0A267ERK5</accession>
<dbReference type="AlphaFoldDB" id="A0A267ERK5"/>
<dbReference type="EMBL" id="NIVC01001776">
    <property type="protein sequence ID" value="PAA64173.1"/>
    <property type="molecule type" value="Genomic_DNA"/>
</dbReference>
<evidence type="ECO:0000256" key="2">
    <source>
        <dbReference type="ARBA" id="ARBA00023054"/>
    </source>
</evidence>
<dbReference type="InterPro" id="IPR000857">
    <property type="entry name" value="MyTH4_dom"/>
</dbReference>
<gene>
    <name evidence="5" type="ORF">BOX15_Mlig009149g1</name>
</gene>
<feature type="region of interest" description="Disordered" evidence="3">
    <location>
        <begin position="1"/>
        <end position="68"/>
    </location>
</feature>
<name>A0A267ERK5_9PLAT</name>
<dbReference type="PANTHER" id="PTHR22903">
    <property type="entry name" value="PLEKHH PROTEIN"/>
    <property type="match status" value="1"/>
</dbReference>
<organism evidence="5 6">
    <name type="scientific">Macrostomum lignano</name>
    <dbReference type="NCBI Taxonomy" id="282301"/>
    <lineage>
        <taxon>Eukaryota</taxon>
        <taxon>Metazoa</taxon>
        <taxon>Spiralia</taxon>
        <taxon>Lophotrochozoa</taxon>
        <taxon>Platyhelminthes</taxon>
        <taxon>Rhabditophora</taxon>
        <taxon>Macrostomorpha</taxon>
        <taxon>Macrostomida</taxon>
        <taxon>Macrostomidae</taxon>
        <taxon>Macrostomum</taxon>
    </lineage>
</organism>